<proteinExistence type="predicted"/>
<sequence length="647" mass="71812">MSGTEVQAHPDADQKSQPFAIFWVTDLDVPKEKLLDDSVDLIDFSETVSVTALVKYRNSANEVAEATGLVDLFTKPDKPLPWKSIGVRNETSTKPDSEHRQKTIRGWVNECNAKHKACGAKLYPGEPGLAPRRFLDIGKTPRNGVKLVSSCSVKGPYITIVHGYAGPLPAPSSSTTSENLEEREKRLHWWQIPVPLQEAITIASVLGVQYVWIQDFCVTQDVEADVNWHLAQEDIIFERSYLTIALTSTEDIRLSNFGSERKNSTAGADHAVNSVAIQKAMLAPDEHGENYKMLDAVEEHMGLFKHAPAFQRLLLSRRLLYLHKSELVWDCLKQPSCECGDPVYFGKGNRPPVLQKAVWISEGYARNPEHVLDLYKAMTPSNPEERLTVVAGLFRHILRLDGAQYFAGIVADSYAELGLELLWTILPPEGPQGDQTDQQSPSIPDAYRLHTSHIPSWSWASMVVSKGSKIGKSCFHVPNQVFNSFACEETFDSPGLECDILPGATDFLLAGNYRMKARAQVLPVTVVPPKGRRPQPPHLFSCYDGEVSDPKSSVICQFLPDCARFRESVQESDGFKCYLMLLGDMGQVAINEATGEASSERTNVQDVGLVLRESPRKQGAFERVGTFAVPQSRSTFANIAVRDLMLV</sequence>
<evidence type="ECO:0000259" key="1">
    <source>
        <dbReference type="Pfam" id="PF06985"/>
    </source>
</evidence>
<dbReference type="RefSeq" id="XP_060449388.1">
    <property type="nucleotide sequence ID" value="XM_060587363.1"/>
</dbReference>
<dbReference type="GeneID" id="85472225"/>
<reference evidence="2" key="1">
    <citation type="submission" date="2021-06" db="EMBL/GenBank/DDBJ databases">
        <title>Comparative genomics, transcriptomics and evolutionary studies reveal genomic signatures of adaptation to plant cell wall in hemibiotrophic fungi.</title>
        <authorList>
            <consortium name="DOE Joint Genome Institute"/>
            <person name="Baroncelli R."/>
            <person name="Diaz J.F."/>
            <person name="Benocci T."/>
            <person name="Peng M."/>
            <person name="Battaglia E."/>
            <person name="Haridas S."/>
            <person name="Andreopoulos W."/>
            <person name="Labutti K."/>
            <person name="Pangilinan J."/>
            <person name="Floch G.L."/>
            <person name="Makela M.R."/>
            <person name="Henrissat B."/>
            <person name="Grigoriev I.V."/>
            <person name="Crouch J.A."/>
            <person name="De Vries R.P."/>
            <person name="Sukno S.A."/>
            <person name="Thon M.R."/>
        </authorList>
    </citation>
    <scope>NUCLEOTIDE SEQUENCE</scope>
    <source>
        <strain evidence="2">CBS 102054</strain>
    </source>
</reference>
<dbReference type="InterPro" id="IPR010730">
    <property type="entry name" value="HET"/>
</dbReference>
<keyword evidence="3" id="KW-1185">Reference proteome</keyword>
<accession>A0AAJ0EL78</accession>
<organism evidence="2 3">
    <name type="scientific">Colletotrichum phormii</name>
    <dbReference type="NCBI Taxonomy" id="359342"/>
    <lineage>
        <taxon>Eukaryota</taxon>
        <taxon>Fungi</taxon>
        <taxon>Dikarya</taxon>
        <taxon>Ascomycota</taxon>
        <taxon>Pezizomycotina</taxon>
        <taxon>Sordariomycetes</taxon>
        <taxon>Hypocreomycetidae</taxon>
        <taxon>Glomerellales</taxon>
        <taxon>Glomerellaceae</taxon>
        <taxon>Colletotrichum</taxon>
        <taxon>Colletotrichum acutatum species complex</taxon>
    </lineage>
</organism>
<gene>
    <name evidence="2" type="ORF">BDP81DRAFT_390132</name>
</gene>
<dbReference type="EMBL" id="JAHMHQ010000003">
    <property type="protein sequence ID" value="KAK1640781.1"/>
    <property type="molecule type" value="Genomic_DNA"/>
</dbReference>
<dbReference type="PANTHER" id="PTHR33112:SF9">
    <property type="entry name" value="HETEROKARYON INCOMPATIBILITY DOMAIN-CONTAINING PROTEIN"/>
    <property type="match status" value="1"/>
</dbReference>
<evidence type="ECO:0000313" key="2">
    <source>
        <dbReference type="EMBL" id="KAK1640781.1"/>
    </source>
</evidence>
<dbReference type="AlphaFoldDB" id="A0AAJ0EL78"/>
<dbReference type="Proteomes" id="UP001243989">
    <property type="component" value="Unassembled WGS sequence"/>
</dbReference>
<name>A0AAJ0EL78_9PEZI</name>
<dbReference type="PANTHER" id="PTHR33112">
    <property type="entry name" value="DOMAIN PROTEIN, PUTATIVE-RELATED"/>
    <property type="match status" value="1"/>
</dbReference>
<protein>
    <recommendedName>
        <fullName evidence="1">Heterokaryon incompatibility domain-containing protein</fullName>
    </recommendedName>
</protein>
<dbReference type="Pfam" id="PF06985">
    <property type="entry name" value="HET"/>
    <property type="match status" value="1"/>
</dbReference>
<comment type="caution">
    <text evidence="2">The sequence shown here is derived from an EMBL/GenBank/DDBJ whole genome shotgun (WGS) entry which is preliminary data.</text>
</comment>
<feature type="domain" description="Heterokaryon incompatibility" evidence="1">
    <location>
        <begin position="178"/>
        <end position="272"/>
    </location>
</feature>
<evidence type="ECO:0000313" key="3">
    <source>
        <dbReference type="Proteomes" id="UP001243989"/>
    </source>
</evidence>